<dbReference type="PANTHER" id="PTHR30069:SF29">
    <property type="entry name" value="HEMOGLOBIN AND HEMOGLOBIN-HAPTOGLOBIN-BINDING PROTEIN 1-RELATED"/>
    <property type="match status" value="1"/>
</dbReference>
<proteinExistence type="inferred from homology"/>
<keyword evidence="3 10" id="KW-1134">Transmembrane beta strand</keyword>
<keyword evidence="15" id="KW-1185">Reference proteome</keyword>
<dbReference type="AlphaFoldDB" id="A0A4Q9FEB4"/>
<dbReference type="Pfam" id="PF13715">
    <property type="entry name" value="CarbopepD_reg_2"/>
    <property type="match status" value="1"/>
</dbReference>
<comment type="subcellular location">
    <subcellularLocation>
        <location evidence="1 10">Cell outer membrane</location>
        <topology evidence="1 10">Multi-pass membrane protein</topology>
    </subcellularLocation>
</comment>
<dbReference type="InterPro" id="IPR000531">
    <property type="entry name" value="Beta-barrel_TonB"/>
</dbReference>
<evidence type="ECO:0000313" key="15">
    <source>
        <dbReference type="Proteomes" id="UP000291142"/>
    </source>
</evidence>
<feature type="domain" description="TonB-dependent receptor-like beta-barrel" evidence="12">
    <location>
        <begin position="358"/>
        <end position="787"/>
    </location>
</feature>
<keyword evidence="9 10" id="KW-0998">Cell outer membrane</keyword>
<dbReference type="InterPro" id="IPR012910">
    <property type="entry name" value="Plug_dom"/>
</dbReference>
<evidence type="ECO:0000259" key="12">
    <source>
        <dbReference type="Pfam" id="PF00593"/>
    </source>
</evidence>
<accession>A0A4Q9FEB4</accession>
<protein>
    <submittedName>
        <fullName evidence="14">TonB-dependent receptor</fullName>
    </submittedName>
</protein>
<gene>
    <name evidence="14" type="ORF">EYD45_10020</name>
</gene>
<evidence type="ECO:0000256" key="5">
    <source>
        <dbReference type="ARBA" id="ARBA00022729"/>
    </source>
</evidence>
<dbReference type="Pfam" id="PF00593">
    <property type="entry name" value="TonB_dep_Rec_b-barrel"/>
    <property type="match status" value="1"/>
</dbReference>
<evidence type="ECO:0000256" key="10">
    <source>
        <dbReference type="PROSITE-ProRule" id="PRU01360"/>
    </source>
</evidence>
<dbReference type="Pfam" id="PF07715">
    <property type="entry name" value="Plug"/>
    <property type="match status" value="1"/>
</dbReference>
<dbReference type="EMBL" id="SIRT01000007">
    <property type="protein sequence ID" value="TBN03334.1"/>
    <property type="molecule type" value="Genomic_DNA"/>
</dbReference>
<dbReference type="SUPFAM" id="SSF56935">
    <property type="entry name" value="Porins"/>
    <property type="match status" value="1"/>
</dbReference>
<dbReference type="PANTHER" id="PTHR30069">
    <property type="entry name" value="TONB-DEPENDENT OUTER MEMBRANE RECEPTOR"/>
    <property type="match status" value="1"/>
</dbReference>
<comment type="caution">
    <text evidence="14">The sequence shown here is derived from an EMBL/GenBank/DDBJ whole genome shotgun (WGS) entry which is preliminary data.</text>
</comment>
<evidence type="ECO:0000256" key="3">
    <source>
        <dbReference type="ARBA" id="ARBA00022452"/>
    </source>
</evidence>
<comment type="similarity">
    <text evidence="10 11">Belongs to the TonB-dependent receptor family.</text>
</comment>
<dbReference type="GO" id="GO:0044718">
    <property type="term" value="P:siderophore transmembrane transport"/>
    <property type="evidence" value="ECO:0007669"/>
    <property type="project" value="TreeGrafter"/>
</dbReference>
<evidence type="ECO:0000256" key="6">
    <source>
        <dbReference type="ARBA" id="ARBA00023077"/>
    </source>
</evidence>
<dbReference type="Gene3D" id="2.60.40.1120">
    <property type="entry name" value="Carboxypeptidase-like, regulatory domain"/>
    <property type="match status" value="1"/>
</dbReference>
<dbReference type="Gene3D" id="2.40.170.20">
    <property type="entry name" value="TonB-dependent receptor, beta-barrel domain"/>
    <property type="match status" value="1"/>
</dbReference>
<reference evidence="14 15" key="1">
    <citation type="submission" date="2019-02" db="EMBL/GenBank/DDBJ databases">
        <title>Hyunsoonleella sp., isolated from marine sediment.</title>
        <authorList>
            <person name="Liu B.-T."/>
        </authorList>
    </citation>
    <scope>NUCLEOTIDE SEQUENCE [LARGE SCALE GENOMIC DNA]</scope>
    <source>
        <strain evidence="14 15">T58</strain>
    </source>
</reference>
<sequence length="835" mass="93970">MKNLFKNLSFLRRQESHQKIILFLSLSILFLSSEIHAQDNFKVFGIFKTEKGEPLPGVSVLVKGTSTNTVTDFSGKYQLELVKGQYTLVFSYMGPSTIERSFYLDADLELNVQIDKEPEKLDEVLVKAVRVDADSPITHSNVSKEELAKRNLGQDIPVLLNYLPSVVTTSDAGAGIGYTGIRVRGVSGASTNVTINGIPYNDAESLGTFWVNLQDFSSSVENLQVQRGVGSSTNGAGAFGASINILTDAVKSESSGDTSHSFGSFNTRRHNVKFSTGLLNDHFELAGRLSQIKSDGYIDRATSDLKSYFVQGSYINNGTLIKAIVFGGHEITYQSWYGFNPVDVSAVGANPNIDENRRYNISGIQLDDDGNFEGFYENQVDNYKQDHYQLHWNQRWNNNWSTNLGLNYTYGRGFFEEYVDNYYYSNVFFADDASFDFIGKDPITVNGETISSQDYIRRRWLDNDFYVINANLNYKDERVNLITGLSYSDYKGDHFGELIWEQYAVDNNFGDRYYDGDGEKKDFSAFAKLTYRLNDNLSLYGDLQYRGINYQTSGINSDLDLFEIDKTYNFFNPKLGLTYNVDDKSNVYLSYARANREPSRGDFENNPDIKPEELNDFELGWRYQNNNIGFNANAYYMAYNEQLVATGALDNSGAQIRDNTGKSYRLGLELEANLTFGDFMFQPNATLSSNKNRETFFKRDGVLQNLGETNIAFSPDVVIGNAITYNAAPNLAIAFLSKYVGEQYMGNIDAEGSKLDSYFVNDLNIVYEIKPKTVFKSIVLTGLVNNIFGEKYISNGFFFTFDDDFSNPGTVTTIEGAGFYPQATTNFLVGATFKF</sequence>
<evidence type="ECO:0000313" key="14">
    <source>
        <dbReference type="EMBL" id="TBN03334.1"/>
    </source>
</evidence>
<evidence type="ECO:0000259" key="13">
    <source>
        <dbReference type="Pfam" id="PF07715"/>
    </source>
</evidence>
<keyword evidence="8 14" id="KW-0675">Receptor</keyword>
<dbReference type="Gene3D" id="2.170.130.10">
    <property type="entry name" value="TonB-dependent receptor, plug domain"/>
    <property type="match status" value="1"/>
</dbReference>
<dbReference type="OrthoDB" id="9761152at2"/>
<evidence type="ECO:0000256" key="2">
    <source>
        <dbReference type="ARBA" id="ARBA00022448"/>
    </source>
</evidence>
<evidence type="ECO:0000256" key="4">
    <source>
        <dbReference type="ARBA" id="ARBA00022692"/>
    </source>
</evidence>
<keyword evidence="7 10" id="KW-0472">Membrane</keyword>
<dbReference type="SUPFAM" id="SSF49464">
    <property type="entry name" value="Carboxypeptidase regulatory domain-like"/>
    <property type="match status" value="1"/>
</dbReference>
<dbReference type="Proteomes" id="UP000291142">
    <property type="component" value="Unassembled WGS sequence"/>
</dbReference>
<feature type="domain" description="TonB-dependent receptor plug" evidence="13">
    <location>
        <begin position="134"/>
        <end position="241"/>
    </location>
</feature>
<evidence type="ECO:0000256" key="8">
    <source>
        <dbReference type="ARBA" id="ARBA00023170"/>
    </source>
</evidence>
<dbReference type="InterPro" id="IPR039426">
    <property type="entry name" value="TonB-dep_rcpt-like"/>
</dbReference>
<evidence type="ECO:0000256" key="11">
    <source>
        <dbReference type="RuleBase" id="RU003357"/>
    </source>
</evidence>
<dbReference type="PROSITE" id="PS52016">
    <property type="entry name" value="TONB_DEPENDENT_REC_3"/>
    <property type="match status" value="1"/>
</dbReference>
<organism evidence="14 15">
    <name type="scientific">Hyunsoonleella flava</name>
    <dbReference type="NCBI Taxonomy" id="2527939"/>
    <lineage>
        <taxon>Bacteria</taxon>
        <taxon>Pseudomonadati</taxon>
        <taxon>Bacteroidota</taxon>
        <taxon>Flavobacteriia</taxon>
        <taxon>Flavobacteriales</taxon>
        <taxon>Flavobacteriaceae</taxon>
    </lineage>
</organism>
<keyword evidence="4 10" id="KW-0812">Transmembrane</keyword>
<keyword evidence="2 10" id="KW-0813">Transport</keyword>
<evidence type="ECO:0000256" key="9">
    <source>
        <dbReference type="ARBA" id="ARBA00023237"/>
    </source>
</evidence>
<evidence type="ECO:0000256" key="7">
    <source>
        <dbReference type="ARBA" id="ARBA00023136"/>
    </source>
</evidence>
<dbReference type="RefSeq" id="WP_130964406.1">
    <property type="nucleotide sequence ID" value="NZ_SIRT01000007.1"/>
</dbReference>
<dbReference type="InterPro" id="IPR036942">
    <property type="entry name" value="Beta-barrel_TonB_sf"/>
</dbReference>
<dbReference type="InterPro" id="IPR008969">
    <property type="entry name" value="CarboxyPept-like_regulatory"/>
</dbReference>
<dbReference type="GO" id="GO:0015344">
    <property type="term" value="F:siderophore uptake transmembrane transporter activity"/>
    <property type="evidence" value="ECO:0007669"/>
    <property type="project" value="TreeGrafter"/>
</dbReference>
<keyword evidence="6 11" id="KW-0798">TonB box</keyword>
<name>A0A4Q9FEB4_9FLAO</name>
<keyword evidence="5" id="KW-0732">Signal</keyword>
<dbReference type="GO" id="GO:0009279">
    <property type="term" value="C:cell outer membrane"/>
    <property type="evidence" value="ECO:0007669"/>
    <property type="project" value="UniProtKB-SubCell"/>
</dbReference>
<dbReference type="InterPro" id="IPR037066">
    <property type="entry name" value="Plug_dom_sf"/>
</dbReference>
<evidence type="ECO:0000256" key="1">
    <source>
        <dbReference type="ARBA" id="ARBA00004571"/>
    </source>
</evidence>